<comment type="caution">
    <text evidence="1">The sequence shown here is derived from an EMBL/GenBank/DDBJ whole genome shotgun (WGS) entry which is preliminary data.</text>
</comment>
<organism evidence="1 2">
    <name type="scientific">Kibdelosporangium philippinense</name>
    <dbReference type="NCBI Taxonomy" id="211113"/>
    <lineage>
        <taxon>Bacteria</taxon>
        <taxon>Bacillati</taxon>
        <taxon>Actinomycetota</taxon>
        <taxon>Actinomycetes</taxon>
        <taxon>Pseudonocardiales</taxon>
        <taxon>Pseudonocardiaceae</taxon>
        <taxon>Kibdelosporangium</taxon>
    </lineage>
</organism>
<accession>A0ABS8ZZF9</accession>
<reference evidence="1 2" key="1">
    <citation type="submission" date="2021-12" db="EMBL/GenBank/DDBJ databases">
        <title>Genome sequence of Kibdelosporangium philippinense ATCC 49844.</title>
        <authorList>
            <person name="Fedorov E.A."/>
            <person name="Omeragic M."/>
            <person name="Shalygina K.F."/>
            <person name="Maclea K.S."/>
        </authorList>
    </citation>
    <scope>NUCLEOTIDE SEQUENCE [LARGE SCALE GENOMIC DNA]</scope>
    <source>
        <strain evidence="1 2">ATCC 49844</strain>
    </source>
</reference>
<dbReference type="RefSeq" id="WP_233734465.1">
    <property type="nucleotide sequence ID" value="NZ_JAJVCN010000005.1"/>
</dbReference>
<gene>
    <name evidence="1" type="ORF">LWC34_54205</name>
</gene>
<dbReference type="Proteomes" id="UP001521150">
    <property type="component" value="Unassembled WGS sequence"/>
</dbReference>
<sequence length="171" mass="19704">MPTDRTYSLLLTLDDNHHGRNTRHLVATVVSVDEHGHLYSASEYRAPEEAALADFRITAFLDSSEEHAWGFSHGYQPYLVDLDRAETIVRTLRKIAKGLDKATTEQGHVTDFADYLFRVAKILRIRSFYLRNSDRRREITGQMFSQVDATSVQHWVREQEQQYAKQPAHAG</sequence>
<name>A0ABS8ZZF9_9PSEU</name>
<protein>
    <submittedName>
        <fullName evidence="1">Uncharacterized protein</fullName>
    </submittedName>
</protein>
<proteinExistence type="predicted"/>
<evidence type="ECO:0000313" key="1">
    <source>
        <dbReference type="EMBL" id="MCE7011712.1"/>
    </source>
</evidence>
<evidence type="ECO:0000313" key="2">
    <source>
        <dbReference type="Proteomes" id="UP001521150"/>
    </source>
</evidence>
<keyword evidence="2" id="KW-1185">Reference proteome</keyword>
<dbReference type="EMBL" id="JAJVCN010000005">
    <property type="protein sequence ID" value="MCE7011712.1"/>
    <property type="molecule type" value="Genomic_DNA"/>
</dbReference>